<accession>A0A6J7WYJ0</accession>
<evidence type="ECO:0000313" key="1">
    <source>
        <dbReference type="EMBL" id="CAB5222847.1"/>
    </source>
</evidence>
<proteinExistence type="predicted"/>
<gene>
    <name evidence="1" type="ORF">UFOVP367_44</name>
</gene>
<name>A0A6J7WYJ0_9CAUD</name>
<reference evidence="1" key="1">
    <citation type="submission" date="2020-05" db="EMBL/GenBank/DDBJ databases">
        <authorList>
            <person name="Chiriac C."/>
            <person name="Salcher M."/>
            <person name="Ghai R."/>
            <person name="Kavagutti S V."/>
        </authorList>
    </citation>
    <scope>NUCLEOTIDE SEQUENCE</scope>
</reference>
<organism evidence="1">
    <name type="scientific">uncultured Caudovirales phage</name>
    <dbReference type="NCBI Taxonomy" id="2100421"/>
    <lineage>
        <taxon>Viruses</taxon>
        <taxon>Duplodnaviria</taxon>
        <taxon>Heunggongvirae</taxon>
        <taxon>Uroviricota</taxon>
        <taxon>Caudoviricetes</taxon>
        <taxon>Peduoviridae</taxon>
        <taxon>Maltschvirus</taxon>
        <taxon>Maltschvirus maltsch</taxon>
    </lineage>
</organism>
<protein>
    <submittedName>
        <fullName evidence="1">Uncharacterized protein</fullName>
    </submittedName>
</protein>
<sequence>MSKHSEAGKGSTNKLKQKKLYDENYERIWGKKENKLYEDRYYDSDDESNSWDEDRMDIIGINGNTGDHYIK</sequence>
<dbReference type="EMBL" id="LR798310">
    <property type="protein sequence ID" value="CAB5222847.1"/>
    <property type="molecule type" value="Genomic_DNA"/>
</dbReference>